<dbReference type="GO" id="GO:0005524">
    <property type="term" value="F:ATP binding"/>
    <property type="evidence" value="ECO:0007669"/>
    <property type="project" value="UniProtKB-KW"/>
</dbReference>
<dbReference type="InterPro" id="IPR012693">
    <property type="entry name" value="ABC_transpr_PhnC"/>
</dbReference>
<dbReference type="GO" id="GO:0015416">
    <property type="term" value="F:ABC-type phosphonate transporter activity"/>
    <property type="evidence" value="ECO:0007669"/>
    <property type="project" value="InterPro"/>
</dbReference>
<dbReference type="InterPro" id="IPR003593">
    <property type="entry name" value="AAA+_ATPase"/>
</dbReference>
<evidence type="ECO:0000256" key="7">
    <source>
        <dbReference type="ARBA" id="ARBA00023136"/>
    </source>
</evidence>
<gene>
    <name evidence="10" type="primary">phnC</name>
    <name evidence="10" type="ORF">CWS20_03860</name>
</gene>
<dbReference type="GO" id="GO:0016020">
    <property type="term" value="C:membrane"/>
    <property type="evidence" value="ECO:0007669"/>
    <property type="project" value="InterPro"/>
</dbReference>
<organism evidence="10 11">
    <name type="scientific">Cytobacillus horneckiae</name>
    <dbReference type="NCBI Taxonomy" id="549687"/>
    <lineage>
        <taxon>Bacteria</taxon>
        <taxon>Bacillati</taxon>
        <taxon>Bacillota</taxon>
        <taxon>Bacilli</taxon>
        <taxon>Bacillales</taxon>
        <taxon>Bacillaceae</taxon>
        <taxon>Cytobacillus</taxon>
    </lineage>
</organism>
<name>A0A2N0ZKW8_9BACI</name>
<sequence>MNPLLSIKNLVKVYGKDTRALNGISLDFYPGEFIVVIGPSGAGKSTFIRCINRLVDPSEGEIVFDGQHLEKLTGRKLRKNRAGIGMIFQHYNLVGRTNVIKNVLHGQLSNLPLYKSLLGLYRHEDKQEAVELLKKVGLQDQIYKRANELSGGQMQRVGICRAILQRPKLLLADEPIASLDPLSANIVMQQLHTISREKQLTCIVNLHQVDYAKKYATRIIGIKQGAVVFDGVPSQLTEAMIREIYEGKESQMALKNESPHLPGALTDNERSHAMPMAAGQNDE</sequence>
<dbReference type="RefSeq" id="WP_066200061.1">
    <property type="nucleotide sequence ID" value="NZ_JAFDQP010000002.1"/>
</dbReference>
<dbReference type="InterPro" id="IPR003439">
    <property type="entry name" value="ABC_transporter-like_ATP-bd"/>
</dbReference>
<keyword evidence="7" id="KW-0472">Membrane</keyword>
<proteinExistence type="predicted"/>
<evidence type="ECO:0000259" key="9">
    <source>
        <dbReference type="PROSITE" id="PS50893"/>
    </source>
</evidence>
<evidence type="ECO:0000313" key="10">
    <source>
        <dbReference type="EMBL" id="PKG30138.1"/>
    </source>
</evidence>
<comment type="caution">
    <text evidence="10">The sequence shown here is derived from an EMBL/GenBank/DDBJ whole genome shotgun (WGS) entry which is preliminary data.</text>
</comment>
<dbReference type="PROSITE" id="PS00211">
    <property type="entry name" value="ABC_TRANSPORTER_1"/>
    <property type="match status" value="1"/>
</dbReference>
<evidence type="ECO:0000256" key="1">
    <source>
        <dbReference type="ARBA" id="ARBA00022448"/>
    </source>
</evidence>
<keyword evidence="3" id="KW-0547">Nucleotide-binding</keyword>
<dbReference type="SMART" id="SM00382">
    <property type="entry name" value="AAA"/>
    <property type="match status" value="1"/>
</dbReference>
<dbReference type="InterPro" id="IPR017871">
    <property type="entry name" value="ABC_transporter-like_CS"/>
</dbReference>
<dbReference type="Pfam" id="PF00005">
    <property type="entry name" value="ABC_tran"/>
    <property type="match status" value="1"/>
</dbReference>
<feature type="region of interest" description="Disordered" evidence="8">
    <location>
        <begin position="258"/>
        <end position="283"/>
    </location>
</feature>
<evidence type="ECO:0000256" key="2">
    <source>
        <dbReference type="ARBA" id="ARBA00022475"/>
    </source>
</evidence>
<dbReference type="SUPFAM" id="SSF52540">
    <property type="entry name" value="P-loop containing nucleoside triphosphate hydrolases"/>
    <property type="match status" value="1"/>
</dbReference>
<dbReference type="InterPro" id="IPR027417">
    <property type="entry name" value="P-loop_NTPase"/>
</dbReference>
<keyword evidence="2" id="KW-1003">Cell membrane</keyword>
<dbReference type="PANTHER" id="PTHR43166">
    <property type="entry name" value="AMINO ACID IMPORT ATP-BINDING PROTEIN"/>
    <property type="match status" value="1"/>
</dbReference>
<dbReference type="PANTHER" id="PTHR43166:SF6">
    <property type="entry name" value="PHOSPHONATES IMPORT ATP-BINDING PROTEIN PHNC"/>
    <property type="match status" value="1"/>
</dbReference>
<feature type="domain" description="ABC transporter" evidence="9">
    <location>
        <begin position="5"/>
        <end position="249"/>
    </location>
</feature>
<dbReference type="PROSITE" id="PS50893">
    <property type="entry name" value="ABC_TRANSPORTER_2"/>
    <property type="match status" value="1"/>
</dbReference>
<dbReference type="EMBL" id="PISD01000008">
    <property type="protein sequence ID" value="PKG30138.1"/>
    <property type="molecule type" value="Genomic_DNA"/>
</dbReference>
<dbReference type="Proteomes" id="UP000233343">
    <property type="component" value="Unassembled WGS sequence"/>
</dbReference>
<dbReference type="AlphaFoldDB" id="A0A2N0ZKW8"/>
<dbReference type="NCBIfam" id="TIGR02315">
    <property type="entry name" value="ABC_phnC"/>
    <property type="match status" value="1"/>
</dbReference>
<evidence type="ECO:0000256" key="6">
    <source>
        <dbReference type="ARBA" id="ARBA00022967"/>
    </source>
</evidence>
<accession>A0A2N0ZKW8</accession>
<reference evidence="10 11" key="1">
    <citation type="journal article" date="2010" name="Int. J. Syst. Evol. Microbiol.">
        <title>Bacillus horneckiae sp. nov., isolated from a spacecraft-assembly clean room.</title>
        <authorList>
            <person name="Vaishampayan P."/>
            <person name="Probst A."/>
            <person name="Krishnamurthi S."/>
            <person name="Ghosh S."/>
            <person name="Osman S."/>
            <person name="McDowall A."/>
            <person name="Ruckmani A."/>
            <person name="Mayilraj S."/>
            <person name="Venkateswaran K."/>
        </authorList>
    </citation>
    <scope>NUCLEOTIDE SEQUENCE [LARGE SCALE GENOMIC DNA]</scope>
    <source>
        <strain evidence="11">1PO1SC</strain>
    </source>
</reference>
<dbReference type="InterPro" id="IPR050086">
    <property type="entry name" value="MetN_ABC_transporter-like"/>
</dbReference>
<keyword evidence="6" id="KW-1278">Translocase</keyword>
<dbReference type="CDD" id="cd03256">
    <property type="entry name" value="ABC_PhnC_transporter"/>
    <property type="match status" value="1"/>
</dbReference>
<keyword evidence="1" id="KW-0813">Transport</keyword>
<protein>
    <submittedName>
        <fullName evidence="10">Phosphonate ABC transporter ATP-binding protein</fullName>
    </submittedName>
</protein>
<evidence type="ECO:0000256" key="8">
    <source>
        <dbReference type="SAM" id="MobiDB-lite"/>
    </source>
</evidence>
<evidence type="ECO:0000256" key="3">
    <source>
        <dbReference type="ARBA" id="ARBA00022741"/>
    </source>
</evidence>
<dbReference type="GO" id="GO:0016887">
    <property type="term" value="F:ATP hydrolysis activity"/>
    <property type="evidence" value="ECO:0007669"/>
    <property type="project" value="InterPro"/>
</dbReference>
<evidence type="ECO:0000256" key="5">
    <source>
        <dbReference type="ARBA" id="ARBA00022885"/>
    </source>
</evidence>
<keyword evidence="5" id="KW-0918">Phosphonate transport</keyword>
<keyword evidence="11" id="KW-1185">Reference proteome</keyword>
<evidence type="ECO:0000256" key="4">
    <source>
        <dbReference type="ARBA" id="ARBA00022840"/>
    </source>
</evidence>
<evidence type="ECO:0000313" key="11">
    <source>
        <dbReference type="Proteomes" id="UP000233343"/>
    </source>
</evidence>
<dbReference type="Gene3D" id="3.40.50.300">
    <property type="entry name" value="P-loop containing nucleotide triphosphate hydrolases"/>
    <property type="match status" value="1"/>
</dbReference>
<keyword evidence="4 10" id="KW-0067">ATP-binding</keyword>